<dbReference type="EMBL" id="CAXDID020000001">
    <property type="protein sequence ID" value="CAL5970680.1"/>
    <property type="molecule type" value="Genomic_DNA"/>
</dbReference>
<organism evidence="3 5">
    <name type="scientific">Hexamita inflata</name>
    <dbReference type="NCBI Taxonomy" id="28002"/>
    <lineage>
        <taxon>Eukaryota</taxon>
        <taxon>Metamonada</taxon>
        <taxon>Diplomonadida</taxon>
        <taxon>Hexamitidae</taxon>
        <taxon>Hexamitinae</taxon>
        <taxon>Hexamita</taxon>
    </lineage>
</organism>
<sequence>MLIVQIIFYHSEIKRKTNYKSQQKQSIQRSQRIHFQQLNIRGQKQQQFILMYEIIKKRNMISKLRIHILQYITQLPTEVLLVSKLPNMILLCDTATGSRIHSLFQISFELGNVDNGLISSHLLLEKQYLDVYLVKTICQ</sequence>
<evidence type="ECO:0000313" key="4">
    <source>
        <dbReference type="EMBL" id="CAL5970683.1"/>
    </source>
</evidence>
<gene>
    <name evidence="1" type="ORF">HINF_LOCUS615</name>
    <name evidence="2" type="ORF">HINF_LOCUS617</name>
    <name evidence="3" type="ORF">HINF_LOCUS620</name>
    <name evidence="4" type="ORF">HINF_LOCUS623</name>
</gene>
<keyword evidence="5" id="KW-1185">Reference proteome</keyword>
<evidence type="ECO:0000313" key="2">
    <source>
        <dbReference type="EMBL" id="CAL5970677.1"/>
    </source>
</evidence>
<proteinExistence type="predicted"/>
<evidence type="ECO:0000313" key="5">
    <source>
        <dbReference type="Proteomes" id="UP001642409"/>
    </source>
</evidence>
<dbReference type="EMBL" id="CAXDID020000001">
    <property type="protein sequence ID" value="CAL5970677.1"/>
    <property type="molecule type" value="Genomic_DNA"/>
</dbReference>
<evidence type="ECO:0000313" key="3">
    <source>
        <dbReference type="EMBL" id="CAL5970680.1"/>
    </source>
</evidence>
<evidence type="ECO:0000313" key="1">
    <source>
        <dbReference type="EMBL" id="CAL5970675.1"/>
    </source>
</evidence>
<comment type="caution">
    <text evidence="3">The sequence shown here is derived from an EMBL/GenBank/DDBJ whole genome shotgun (WGS) entry which is preliminary data.</text>
</comment>
<dbReference type="EMBL" id="CAXDID020000001">
    <property type="protein sequence ID" value="CAL5970675.1"/>
    <property type="molecule type" value="Genomic_DNA"/>
</dbReference>
<accession>A0ABP1GEX9</accession>
<protein>
    <submittedName>
        <fullName evidence="3">Hypothetical_protein</fullName>
    </submittedName>
</protein>
<name>A0ABP1GEX9_9EUKA</name>
<dbReference type="Proteomes" id="UP001642409">
    <property type="component" value="Unassembled WGS sequence"/>
</dbReference>
<dbReference type="EMBL" id="CAXDID020000001">
    <property type="protein sequence ID" value="CAL5970683.1"/>
    <property type="molecule type" value="Genomic_DNA"/>
</dbReference>
<reference evidence="3 5" key="1">
    <citation type="submission" date="2024-07" db="EMBL/GenBank/DDBJ databases">
        <authorList>
            <person name="Akdeniz Z."/>
        </authorList>
    </citation>
    <scope>NUCLEOTIDE SEQUENCE [LARGE SCALE GENOMIC DNA]</scope>
</reference>